<proteinExistence type="predicted"/>
<dbReference type="EMBL" id="BK032774">
    <property type="protein sequence ID" value="DAF59630.1"/>
    <property type="molecule type" value="Genomic_DNA"/>
</dbReference>
<dbReference type="Pfam" id="PF23343">
    <property type="entry name" value="REP_ORF2-G2P"/>
    <property type="match status" value="1"/>
</dbReference>
<name>A0A8S5T8R2_9VIRU</name>
<dbReference type="InterPro" id="IPR056906">
    <property type="entry name" value="ORF2/G2P_dom"/>
</dbReference>
<accession>A0A8S5T8R2</accession>
<reference evidence="2" key="1">
    <citation type="journal article" date="2021" name="Proc. Natl. Acad. Sci. U.S.A.">
        <title>A Catalog of Tens of Thousands of Viruses from Human Metagenomes Reveals Hidden Associations with Chronic Diseases.</title>
        <authorList>
            <person name="Tisza M.J."/>
            <person name="Buck C.B."/>
        </authorList>
    </citation>
    <scope>NUCLEOTIDE SEQUENCE</scope>
    <source>
        <strain evidence="2">CtzsU3</strain>
    </source>
</reference>
<organism evidence="2">
    <name type="scientific">Microviridae sp. ctzsU3</name>
    <dbReference type="NCBI Taxonomy" id="2827651"/>
    <lineage>
        <taxon>Viruses</taxon>
        <taxon>Monodnaviria</taxon>
        <taxon>Sangervirae</taxon>
        <taxon>Phixviricota</taxon>
        <taxon>Malgrandaviricetes</taxon>
        <taxon>Petitvirales</taxon>
        <taxon>Microviridae</taxon>
    </lineage>
</organism>
<evidence type="ECO:0000259" key="1">
    <source>
        <dbReference type="Pfam" id="PF23343"/>
    </source>
</evidence>
<feature type="domain" description="Replication-associated protein ORF2/G2P" evidence="1">
    <location>
        <begin position="12"/>
        <end position="117"/>
    </location>
</feature>
<protein>
    <submittedName>
        <fullName evidence="2">Replication associated protein</fullName>
    </submittedName>
</protein>
<sequence length="235" mass="28575">MEEVKSDPKNIIFATLTFSEESLKKLEYDEKEPNKAAQKAISLFRKRWWKKYKTPLKHWLITEMGHDNTKRIHLHGLIWTEMTEEQFEKEWGYGWIFFGHEVNEKTINYIVKYVTKRDEANPEFNGKIFTSKGIGKDYINKNSLRRHRYQDRFTEETYRTNSGIKIALPTYYKQKIWTTQEREALRIIKEEKQVKYYNKTPIKVETIEQYREYVNAVKYWQSIKKYDGKRKKGNM</sequence>
<evidence type="ECO:0000313" key="2">
    <source>
        <dbReference type="EMBL" id="DAF59630.1"/>
    </source>
</evidence>